<reference evidence="2" key="1">
    <citation type="journal article" date="2015" name="Genome Announc.">
        <title>Draft genome sequence of the cellulolytic fungus Chaetomium globosum.</title>
        <authorList>
            <person name="Cuomo C.A."/>
            <person name="Untereiner W.A."/>
            <person name="Ma L.-J."/>
            <person name="Grabherr M."/>
            <person name="Birren B.W."/>
        </authorList>
    </citation>
    <scope>NUCLEOTIDE SEQUENCE [LARGE SCALE GENOMIC DNA]</scope>
    <source>
        <strain evidence="2">ATCC 6205 / CBS 148.51 / DSM 1962 / NBRC 6347 / NRRL 1970</strain>
    </source>
</reference>
<organism evidence="1 2">
    <name type="scientific">Chaetomium globosum (strain ATCC 6205 / CBS 148.51 / DSM 1962 / NBRC 6347 / NRRL 1970)</name>
    <name type="common">Soil fungus</name>
    <dbReference type="NCBI Taxonomy" id="306901"/>
    <lineage>
        <taxon>Eukaryota</taxon>
        <taxon>Fungi</taxon>
        <taxon>Dikarya</taxon>
        <taxon>Ascomycota</taxon>
        <taxon>Pezizomycotina</taxon>
        <taxon>Sordariomycetes</taxon>
        <taxon>Sordariomycetidae</taxon>
        <taxon>Sordariales</taxon>
        <taxon>Chaetomiaceae</taxon>
        <taxon>Chaetomium</taxon>
    </lineage>
</organism>
<protein>
    <submittedName>
        <fullName evidence="1">Uncharacterized protein</fullName>
    </submittedName>
</protein>
<dbReference type="RefSeq" id="XP_001224574.1">
    <property type="nucleotide sequence ID" value="XM_001224573.1"/>
</dbReference>
<dbReference type="VEuPathDB" id="FungiDB:CHGG_06918"/>
<dbReference type="GeneID" id="4394607"/>
<dbReference type="InParanoid" id="Q2GYN6"/>
<sequence length="131" mass="13894">MAAQTRQELNNSKRQLCKGSALALHGKASSVSEATAPWRPRVAFWLAPAEPGIAVPAIKGPSGPSVKTLKKKKQAAAGYPEAGWILLAGLAAVQVAAEHAVRVVRCLSALVEAWKARWCNVAFELGWALVD</sequence>
<evidence type="ECO:0000313" key="1">
    <source>
        <dbReference type="EMBL" id="EAQ85665.1"/>
    </source>
</evidence>
<evidence type="ECO:0000313" key="2">
    <source>
        <dbReference type="Proteomes" id="UP000001056"/>
    </source>
</evidence>
<gene>
    <name evidence="1" type="ORF">CHGG_06918</name>
</gene>
<name>Q2GYN6_CHAGB</name>
<dbReference type="Proteomes" id="UP000001056">
    <property type="component" value="Unassembled WGS sequence"/>
</dbReference>
<dbReference type="EMBL" id="CH408033">
    <property type="protein sequence ID" value="EAQ85665.1"/>
    <property type="molecule type" value="Genomic_DNA"/>
</dbReference>
<proteinExistence type="predicted"/>
<keyword evidence="2" id="KW-1185">Reference proteome</keyword>
<dbReference type="HOGENOM" id="CLU_1927352_0_0_1"/>
<accession>Q2GYN6</accession>
<dbReference type="AlphaFoldDB" id="Q2GYN6"/>